<feature type="non-terminal residue" evidence="1">
    <location>
        <position position="63"/>
    </location>
</feature>
<comment type="caution">
    <text evidence="1">The sequence shown here is derived from an EMBL/GenBank/DDBJ whole genome shotgun (WGS) entry which is preliminary data.</text>
</comment>
<reference evidence="1" key="1">
    <citation type="submission" date="2021-06" db="EMBL/GenBank/DDBJ databases">
        <authorList>
            <person name="Kallberg Y."/>
            <person name="Tangrot J."/>
            <person name="Rosling A."/>
        </authorList>
    </citation>
    <scope>NUCLEOTIDE SEQUENCE</scope>
    <source>
        <strain evidence="1">MA461A</strain>
    </source>
</reference>
<protein>
    <submittedName>
        <fullName evidence="1">27037_t:CDS:1</fullName>
    </submittedName>
</protein>
<keyword evidence="2" id="KW-1185">Reference proteome</keyword>
<feature type="non-terminal residue" evidence="1">
    <location>
        <position position="1"/>
    </location>
</feature>
<name>A0ACA9SXK0_9GLOM</name>
<accession>A0ACA9SXK0</accession>
<dbReference type="Proteomes" id="UP000789920">
    <property type="component" value="Unassembled WGS sequence"/>
</dbReference>
<evidence type="ECO:0000313" key="2">
    <source>
        <dbReference type="Proteomes" id="UP000789920"/>
    </source>
</evidence>
<gene>
    <name evidence="1" type="ORF">RPERSI_LOCUS35713</name>
</gene>
<proteinExistence type="predicted"/>
<organism evidence="1 2">
    <name type="scientific">Racocetra persica</name>
    <dbReference type="NCBI Taxonomy" id="160502"/>
    <lineage>
        <taxon>Eukaryota</taxon>
        <taxon>Fungi</taxon>
        <taxon>Fungi incertae sedis</taxon>
        <taxon>Mucoromycota</taxon>
        <taxon>Glomeromycotina</taxon>
        <taxon>Glomeromycetes</taxon>
        <taxon>Diversisporales</taxon>
        <taxon>Gigasporaceae</taxon>
        <taxon>Racocetra</taxon>
    </lineage>
</organism>
<sequence>TWLMVFGSDICANDNETRELAEDLLSIITIFFQERSNETSSRQVEKEGVKRKKKDLQAQCLNT</sequence>
<evidence type="ECO:0000313" key="1">
    <source>
        <dbReference type="EMBL" id="CAG8849671.1"/>
    </source>
</evidence>
<dbReference type="EMBL" id="CAJVQC010166806">
    <property type="protein sequence ID" value="CAG8849671.1"/>
    <property type="molecule type" value="Genomic_DNA"/>
</dbReference>